<proteinExistence type="predicted"/>
<name>A0A9K3DSS6_HELAN</name>
<feature type="transmembrane region" description="Helical" evidence="1">
    <location>
        <begin position="12"/>
        <end position="31"/>
    </location>
</feature>
<sequence>MHFAEFKHWSIHISFPIFIFIITLEITIFCSRFQLNNIFLYIYNYFFSLFHSQLFSKNIKKLMG</sequence>
<evidence type="ECO:0000313" key="3">
    <source>
        <dbReference type="Proteomes" id="UP000215914"/>
    </source>
</evidence>
<feature type="transmembrane region" description="Helical" evidence="1">
    <location>
        <begin position="38"/>
        <end position="55"/>
    </location>
</feature>
<keyword evidence="3" id="KW-1185">Reference proteome</keyword>
<accession>A0A9K3DSS6</accession>
<organism evidence="2 3">
    <name type="scientific">Helianthus annuus</name>
    <name type="common">Common sunflower</name>
    <dbReference type="NCBI Taxonomy" id="4232"/>
    <lineage>
        <taxon>Eukaryota</taxon>
        <taxon>Viridiplantae</taxon>
        <taxon>Streptophyta</taxon>
        <taxon>Embryophyta</taxon>
        <taxon>Tracheophyta</taxon>
        <taxon>Spermatophyta</taxon>
        <taxon>Magnoliopsida</taxon>
        <taxon>eudicotyledons</taxon>
        <taxon>Gunneridae</taxon>
        <taxon>Pentapetalae</taxon>
        <taxon>asterids</taxon>
        <taxon>campanulids</taxon>
        <taxon>Asterales</taxon>
        <taxon>Asteraceae</taxon>
        <taxon>Asteroideae</taxon>
        <taxon>Heliantheae alliance</taxon>
        <taxon>Heliantheae</taxon>
        <taxon>Helianthus</taxon>
    </lineage>
</organism>
<comment type="caution">
    <text evidence="2">The sequence shown here is derived from an EMBL/GenBank/DDBJ whole genome shotgun (WGS) entry which is preliminary data.</text>
</comment>
<dbReference type="EMBL" id="MNCJ02000331">
    <property type="protein sequence ID" value="KAF5760265.1"/>
    <property type="molecule type" value="Genomic_DNA"/>
</dbReference>
<evidence type="ECO:0000256" key="1">
    <source>
        <dbReference type="SAM" id="Phobius"/>
    </source>
</evidence>
<keyword evidence="1" id="KW-0812">Transmembrane</keyword>
<keyword evidence="1" id="KW-1133">Transmembrane helix</keyword>
<dbReference type="Proteomes" id="UP000215914">
    <property type="component" value="Unassembled WGS sequence"/>
</dbReference>
<dbReference type="Gramene" id="mRNA:HanXRQr2_Chr16g0751411">
    <property type="protein sequence ID" value="CDS:HanXRQr2_Chr16g0751411.1"/>
    <property type="gene ID" value="HanXRQr2_Chr16g0751411"/>
</dbReference>
<dbReference type="AlphaFoldDB" id="A0A9K3DSS6"/>
<evidence type="ECO:0000313" key="2">
    <source>
        <dbReference type="EMBL" id="KAF5760265.1"/>
    </source>
</evidence>
<reference evidence="2" key="1">
    <citation type="journal article" date="2017" name="Nature">
        <title>The sunflower genome provides insights into oil metabolism, flowering and Asterid evolution.</title>
        <authorList>
            <person name="Badouin H."/>
            <person name="Gouzy J."/>
            <person name="Grassa C.J."/>
            <person name="Murat F."/>
            <person name="Staton S.E."/>
            <person name="Cottret L."/>
            <person name="Lelandais-Briere C."/>
            <person name="Owens G.L."/>
            <person name="Carrere S."/>
            <person name="Mayjonade B."/>
            <person name="Legrand L."/>
            <person name="Gill N."/>
            <person name="Kane N.C."/>
            <person name="Bowers J.E."/>
            <person name="Hubner S."/>
            <person name="Bellec A."/>
            <person name="Berard A."/>
            <person name="Berges H."/>
            <person name="Blanchet N."/>
            <person name="Boniface M.C."/>
            <person name="Brunel D."/>
            <person name="Catrice O."/>
            <person name="Chaidir N."/>
            <person name="Claudel C."/>
            <person name="Donnadieu C."/>
            <person name="Faraut T."/>
            <person name="Fievet G."/>
            <person name="Helmstetter N."/>
            <person name="King M."/>
            <person name="Knapp S.J."/>
            <person name="Lai Z."/>
            <person name="Le Paslier M.C."/>
            <person name="Lippi Y."/>
            <person name="Lorenzon L."/>
            <person name="Mandel J.R."/>
            <person name="Marage G."/>
            <person name="Marchand G."/>
            <person name="Marquand E."/>
            <person name="Bret-Mestries E."/>
            <person name="Morien E."/>
            <person name="Nambeesan S."/>
            <person name="Nguyen T."/>
            <person name="Pegot-Espagnet P."/>
            <person name="Pouilly N."/>
            <person name="Raftis F."/>
            <person name="Sallet E."/>
            <person name="Schiex T."/>
            <person name="Thomas J."/>
            <person name="Vandecasteele C."/>
            <person name="Vares D."/>
            <person name="Vear F."/>
            <person name="Vautrin S."/>
            <person name="Crespi M."/>
            <person name="Mangin B."/>
            <person name="Burke J.M."/>
            <person name="Salse J."/>
            <person name="Munos S."/>
            <person name="Vincourt P."/>
            <person name="Rieseberg L.H."/>
            <person name="Langlade N.B."/>
        </authorList>
    </citation>
    <scope>NUCLEOTIDE SEQUENCE</scope>
    <source>
        <tissue evidence="2">Leaves</tissue>
    </source>
</reference>
<reference evidence="2" key="2">
    <citation type="submission" date="2020-06" db="EMBL/GenBank/DDBJ databases">
        <title>Helianthus annuus Genome sequencing and assembly Release 2.</title>
        <authorList>
            <person name="Gouzy J."/>
            <person name="Langlade N."/>
            <person name="Munos S."/>
        </authorList>
    </citation>
    <scope>NUCLEOTIDE SEQUENCE</scope>
    <source>
        <tissue evidence="2">Leaves</tissue>
    </source>
</reference>
<keyword evidence="1" id="KW-0472">Membrane</keyword>
<protein>
    <submittedName>
        <fullName evidence="2">Uncharacterized protein</fullName>
    </submittedName>
</protein>
<gene>
    <name evidence="2" type="ORF">HanXRQr2_Chr16g0751411</name>
</gene>